<protein>
    <submittedName>
        <fullName evidence="1">Uncharacterized protein</fullName>
    </submittedName>
</protein>
<keyword evidence="2" id="KW-1185">Reference proteome</keyword>
<comment type="caution">
    <text evidence="1">The sequence shown here is derived from an EMBL/GenBank/DDBJ whole genome shotgun (WGS) entry which is preliminary data.</text>
</comment>
<name>A0A931CIS5_9ACTN</name>
<evidence type="ECO:0000313" key="2">
    <source>
        <dbReference type="Proteomes" id="UP000598146"/>
    </source>
</evidence>
<proteinExistence type="predicted"/>
<sequence>MLLDATFHEVRRNFGRLELQYRATSEPCQCGRTSPESESHWVTYHEISGVTL</sequence>
<dbReference type="Proteomes" id="UP000598146">
    <property type="component" value="Unassembled WGS sequence"/>
</dbReference>
<reference evidence="1" key="1">
    <citation type="submission" date="2020-11" db="EMBL/GenBank/DDBJ databases">
        <title>Isolation and identification of active actinomycetes.</title>
        <authorList>
            <person name="Sun X."/>
        </authorList>
    </citation>
    <scope>NUCLEOTIDE SEQUENCE</scope>
    <source>
        <strain evidence="1">NEAU-A11</strain>
    </source>
</reference>
<accession>A0A931CIS5</accession>
<gene>
    <name evidence="1" type="ORF">I4J89_44115</name>
</gene>
<dbReference type="AlphaFoldDB" id="A0A931CIS5"/>
<organism evidence="1 2">
    <name type="scientific">Actinoplanes aureus</name>
    <dbReference type="NCBI Taxonomy" id="2792083"/>
    <lineage>
        <taxon>Bacteria</taxon>
        <taxon>Bacillati</taxon>
        <taxon>Actinomycetota</taxon>
        <taxon>Actinomycetes</taxon>
        <taxon>Micromonosporales</taxon>
        <taxon>Micromonosporaceae</taxon>
        <taxon>Actinoplanes</taxon>
    </lineage>
</organism>
<dbReference type="RefSeq" id="WP_196420206.1">
    <property type="nucleotide sequence ID" value="NZ_JADQTO010000038.1"/>
</dbReference>
<evidence type="ECO:0000313" key="1">
    <source>
        <dbReference type="EMBL" id="MBG0568432.1"/>
    </source>
</evidence>
<dbReference type="EMBL" id="JADQTO010000038">
    <property type="protein sequence ID" value="MBG0568432.1"/>
    <property type="molecule type" value="Genomic_DNA"/>
</dbReference>